<keyword evidence="3" id="KW-0804">Transcription</keyword>
<dbReference type="GO" id="GO:0003677">
    <property type="term" value="F:DNA binding"/>
    <property type="evidence" value="ECO:0007669"/>
    <property type="project" value="UniProtKB-UniRule"/>
</dbReference>
<evidence type="ECO:0000313" key="7">
    <source>
        <dbReference type="Proteomes" id="UP000030826"/>
    </source>
</evidence>
<dbReference type="Gene3D" id="1.10.357.10">
    <property type="entry name" value="Tetracycline Repressor, domain 2"/>
    <property type="match status" value="1"/>
</dbReference>
<dbReference type="RefSeq" id="WP_039188283.1">
    <property type="nucleotide sequence ID" value="NZ_JRFJ01000001.1"/>
</dbReference>
<dbReference type="Pfam" id="PF00440">
    <property type="entry name" value="TetR_N"/>
    <property type="match status" value="1"/>
</dbReference>
<dbReference type="InterPro" id="IPR001647">
    <property type="entry name" value="HTH_TetR"/>
</dbReference>
<proteinExistence type="predicted"/>
<dbReference type="InterPro" id="IPR009057">
    <property type="entry name" value="Homeodomain-like_sf"/>
</dbReference>
<dbReference type="Gene3D" id="1.10.10.60">
    <property type="entry name" value="Homeodomain-like"/>
    <property type="match status" value="1"/>
</dbReference>
<evidence type="ECO:0000313" key="6">
    <source>
        <dbReference type="EMBL" id="KHJ55411.1"/>
    </source>
</evidence>
<keyword evidence="2 4" id="KW-0238">DNA-binding</keyword>
<dbReference type="SUPFAM" id="SSF46689">
    <property type="entry name" value="Homeodomain-like"/>
    <property type="match status" value="1"/>
</dbReference>
<reference evidence="6 7" key="1">
    <citation type="submission" date="2014-09" db="EMBL/GenBank/DDBJ databases">
        <title>Isolation and characterization of Aurantimonas altamirensis ON-56566 from clinical sample following a dog bite.</title>
        <authorList>
            <person name="Eshaghi A."/>
            <person name="Li A."/>
            <person name="Shahinas D."/>
            <person name="Bahn P."/>
            <person name="Kus J.V."/>
            <person name="Patel S.N."/>
        </authorList>
    </citation>
    <scope>NUCLEOTIDE SEQUENCE [LARGE SCALE GENOMIC DNA]</scope>
    <source>
        <strain evidence="6 7">ON-56566</strain>
    </source>
</reference>
<organism evidence="6 7">
    <name type="scientific">Aureimonas altamirensis</name>
    <dbReference type="NCBI Taxonomy" id="370622"/>
    <lineage>
        <taxon>Bacteria</taxon>
        <taxon>Pseudomonadati</taxon>
        <taxon>Pseudomonadota</taxon>
        <taxon>Alphaproteobacteria</taxon>
        <taxon>Hyphomicrobiales</taxon>
        <taxon>Aurantimonadaceae</taxon>
        <taxon>Aureimonas</taxon>
    </lineage>
</organism>
<name>A0A0B1Q7Q7_9HYPH</name>
<dbReference type="InterPro" id="IPR036271">
    <property type="entry name" value="Tet_transcr_reg_TetR-rel_C_sf"/>
</dbReference>
<protein>
    <submittedName>
        <fullName evidence="6">TetR family transcriptional regulator</fullName>
    </submittedName>
</protein>
<dbReference type="PRINTS" id="PR00455">
    <property type="entry name" value="HTHTETR"/>
</dbReference>
<evidence type="ECO:0000256" key="2">
    <source>
        <dbReference type="ARBA" id="ARBA00023125"/>
    </source>
</evidence>
<comment type="caution">
    <text evidence="6">The sequence shown here is derived from an EMBL/GenBank/DDBJ whole genome shotgun (WGS) entry which is preliminary data.</text>
</comment>
<dbReference type="PANTHER" id="PTHR47506">
    <property type="entry name" value="TRANSCRIPTIONAL REGULATORY PROTEIN"/>
    <property type="match status" value="1"/>
</dbReference>
<evidence type="ECO:0000256" key="4">
    <source>
        <dbReference type="PROSITE-ProRule" id="PRU00335"/>
    </source>
</evidence>
<evidence type="ECO:0000256" key="1">
    <source>
        <dbReference type="ARBA" id="ARBA00023015"/>
    </source>
</evidence>
<feature type="DNA-binding region" description="H-T-H motif" evidence="4">
    <location>
        <begin position="31"/>
        <end position="50"/>
    </location>
</feature>
<feature type="domain" description="HTH tetR-type" evidence="5">
    <location>
        <begin position="8"/>
        <end position="68"/>
    </location>
</feature>
<evidence type="ECO:0000256" key="3">
    <source>
        <dbReference type="ARBA" id="ARBA00023163"/>
    </source>
</evidence>
<accession>A0A0B1Q7Q7</accession>
<dbReference type="PROSITE" id="PS50977">
    <property type="entry name" value="HTH_TETR_2"/>
    <property type="match status" value="1"/>
</dbReference>
<sequence length="196" mass="21523">MGVGRPREFDPDVALDRAMELFWRQGYEGTSLSDLTEAMGIAKPSLYAVFGNKEELFRKALDRYASRRSDTACDALNEPTSRRAVELLLLGFAGVGAEDDRPKGCLMVQGALVCSEASETIRRELCDRRAESEAALCRRMQEWKAAGDLPDSADPEGLARYVMTVANGIAVQAASGASKEDLRQVVEMTMRTWPPA</sequence>
<keyword evidence="1" id="KW-0805">Transcription regulation</keyword>
<evidence type="ECO:0000259" key="5">
    <source>
        <dbReference type="PROSITE" id="PS50977"/>
    </source>
</evidence>
<dbReference type="OrthoDB" id="9795242at2"/>
<dbReference type="PANTHER" id="PTHR47506:SF1">
    <property type="entry name" value="HTH-TYPE TRANSCRIPTIONAL REGULATOR YJDC"/>
    <property type="match status" value="1"/>
</dbReference>
<dbReference type="STRING" id="370622.LA66_01745"/>
<dbReference type="Proteomes" id="UP000030826">
    <property type="component" value="Unassembled WGS sequence"/>
</dbReference>
<dbReference type="EMBL" id="JRFJ01000001">
    <property type="protein sequence ID" value="KHJ55411.1"/>
    <property type="molecule type" value="Genomic_DNA"/>
</dbReference>
<dbReference type="SUPFAM" id="SSF48498">
    <property type="entry name" value="Tetracyclin repressor-like, C-terminal domain"/>
    <property type="match status" value="1"/>
</dbReference>
<dbReference type="AlphaFoldDB" id="A0A0B1Q7Q7"/>
<gene>
    <name evidence="6" type="ORF">LA66_01745</name>
</gene>